<dbReference type="GeneID" id="110424886"/>
<dbReference type="Pfam" id="PF03004">
    <property type="entry name" value="Transposase_24"/>
    <property type="match status" value="1"/>
</dbReference>
<proteinExistence type="predicted"/>
<dbReference type="InterPro" id="IPR004252">
    <property type="entry name" value="Probable_transposase_24"/>
</dbReference>
<protein>
    <submittedName>
        <fullName evidence="2">Uncharacterized protein LOC110424886 isoform X2</fullName>
    </submittedName>
</protein>
<accession>A0A6J1B7S6</accession>
<reference evidence="2" key="1">
    <citation type="submission" date="2025-08" db="UniProtKB">
        <authorList>
            <consortium name="RefSeq"/>
        </authorList>
    </citation>
    <scope>IDENTIFICATION</scope>
    <source>
        <tissue evidence="2">Leaf</tissue>
    </source>
</reference>
<name>A0A6J1B7S6_9ROSI</name>
<evidence type="ECO:0000313" key="2">
    <source>
        <dbReference type="RefSeq" id="XP_021295256.1"/>
    </source>
</evidence>
<dbReference type="Proteomes" id="UP000504621">
    <property type="component" value="Unplaced"/>
</dbReference>
<organism evidence="1 2">
    <name type="scientific">Herrania umbratica</name>
    <dbReference type="NCBI Taxonomy" id="108875"/>
    <lineage>
        <taxon>Eukaryota</taxon>
        <taxon>Viridiplantae</taxon>
        <taxon>Streptophyta</taxon>
        <taxon>Embryophyta</taxon>
        <taxon>Tracheophyta</taxon>
        <taxon>Spermatophyta</taxon>
        <taxon>Magnoliopsida</taxon>
        <taxon>eudicotyledons</taxon>
        <taxon>Gunneridae</taxon>
        <taxon>Pentapetalae</taxon>
        <taxon>rosids</taxon>
        <taxon>malvids</taxon>
        <taxon>Malvales</taxon>
        <taxon>Malvaceae</taxon>
        <taxon>Byttnerioideae</taxon>
        <taxon>Herrania</taxon>
    </lineage>
</organism>
<gene>
    <name evidence="2" type="primary">LOC110424886</name>
</gene>
<keyword evidence="1" id="KW-1185">Reference proteome</keyword>
<sequence length="117" mass="13406">MAIEMKRDVSFLEVFNRTHKRLAGHGDFIDNKSKSASEMYNSILSQKYEEDSFAKPEFDPHAWTEAIGRMETTRTHAYGLVLGCLLKLYLVEHKAMQQHLSLRVALSTLTVTVPQLH</sequence>
<evidence type="ECO:0000313" key="1">
    <source>
        <dbReference type="Proteomes" id="UP000504621"/>
    </source>
</evidence>
<dbReference type="RefSeq" id="XP_021295256.1">
    <property type="nucleotide sequence ID" value="XM_021439581.1"/>
</dbReference>
<dbReference type="AlphaFoldDB" id="A0A6J1B7S6"/>